<dbReference type="EMBL" id="OU896711">
    <property type="protein sequence ID" value="CAG9821512.1"/>
    <property type="molecule type" value="Genomic_DNA"/>
</dbReference>
<protein>
    <recommendedName>
        <fullName evidence="5 14">Pyrroline-5-carboxylate reductase</fullName>
        <ecNumber evidence="4 14">1.5.1.2</ecNumber>
    </recommendedName>
</protein>
<dbReference type="InterPro" id="IPR000304">
    <property type="entry name" value="Pyrroline-COOH_reductase"/>
</dbReference>
<name>A0A9N9SIY8_PHACE</name>
<feature type="domain" description="Pyrroline-5-carboxylate reductase dimerisation" evidence="16">
    <location>
        <begin position="166"/>
        <end position="269"/>
    </location>
</feature>
<dbReference type="PANTHER" id="PTHR11645">
    <property type="entry name" value="PYRROLINE-5-CARBOXYLATE REDUCTASE"/>
    <property type="match status" value="1"/>
</dbReference>
<dbReference type="AlphaFoldDB" id="A0A9N9SIY8"/>
<feature type="domain" description="Pyrroline-5-carboxylate reductase catalytic N-terminal" evidence="15">
    <location>
        <begin position="7"/>
        <end position="102"/>
    </location>
</feature>
<dbReference type="Pfam" id="PF14748">
    <property type="entry name" value="P5CR_dimer"/>
    <property type="match status" value="1"/>
</dbReference>
<evidence type="ECO:0000259" key="16">
    <source>
        <dbReference type="Pfam" id="PF14748"/>
    </source>
</evidence>
<comment type="catalytic activity">
    <reaction evidence="11">
        <text>L-proline + NAD(+) = (S)-1-pyrroline-5-carboxylate + NADH + 2 H(+)</text>
        <dbReference type="Rhea" id="RHEA:14105"/>
        <dbReference type="ChEBI" id="CHEBI:15378"/>
        <dbReference type="ChEBI" id="CHEBI:17388"/>
        <dbReference type="ChEBI" id="CHEBI:57540"/>
        <dbReference type="ChEBI" id="CHEBI:57945"/>
        <dbReference type="ChEBI" id="CHEBI:60039"/>
        <dbReference type="EC" id="1.5.1.2"/>
    </reaction>
</comment>
<keyword evidence="18" id="KW-1185">Reference proteome</keyword>
<dbReference type="SUPFAM" id="SSF51735">
    <property type="entry name" value="NAD(P)-binding Rossmann-fold domains"/>
    <property type="match status" value="1"/>
</dbReference>
<keyword evidence="8 14" id="KW-0641">Proline biosynthesis</keyword>
<dbReference type="PIRSF" id="PIRSF000193">
    <property type="entry name" value="Pyrrol-5-carb_rd"/>
    <property type="match status" value="1"/>
</dbReference>
<dbReference type="NCBIfam" id="TIGR00112">
    <property type="entry name" value="proC"/>
    <property type="match status" value="1"/>
</dbReference>
<organism evidence="17 18">
    <name type="scientific">Phaedon cochleariae</name>
    <name type="common">Mustard beetle</name>
    <dbReference type="NCBI Taxonomy" id="80249"/>
    <lineage>
        <taxon>Eukaryota</taxon>
        <taxon>Metazoa</taxon>
        <taxon>Ecdysozoa</taxon>
        <taxon>Arthropoda</taxon>
        <taxon>Hexapoda</taxon>
        <taxon>Insecta</taxon>
        <taxon>Pterygota</taxon>
        <taxon>Neoptera</taxon>
        <taxon>Endopterygota</taxon>
        <taxon>Coleoptera</taxon>
        <taxon>Polyphaga</taxon>
        <taxon>Cucujiformia</taxon>
        <taxon>Chrysomeloidea</taxon>
        <taxon>Chrysomelidae</taxon>
        <taxon>Chrysomelinae</taxon>
        <taxon>Chrysomelini</taxon>
        <taxon>Phaedon</taxon>
    </lineage>
</organism>
<feature type="binding site" evidence="13">
    <location>
        <position position="38"/>
    </location>
    <ligand>
        <name>NADP(+)</name>
        <dbReference type="ChEBI" id="CHEBI:58349"/>
    </ligand>
</feature>
<dbReference type="SUPFAM" id="SSF48179">
    <property type="entry name" value="6-phosphogluconate dehydrogenase C-terminal domain-like"/>
    <property type="match status" value="1"/>
</dbReference>
<dbReference type="FunFam" id="3.40.50.720:FF:000190">
    <property type="entry name" value="Pyrroline-5-carboxylate reductase"/>
    <property type="match status" value="1"/>
</dbReference>
<dbReference type="Proteomes" id="UP001153737">
    <property type="component" value="Chromosome 5"/>
</dbReference>
<dbReference type="InterPro" id="IPR008927">
    <property type="entry name" value="6-PGluconate_DH-like_C_sf"/>
</dbReference>
<evidence type="ECO:0000256" key="6">
    <source>
        <dbReference type="ARBA" id="ARBA00022490"/>
    </source>
</evidence>
<evidence type="ECO:0000313" key="18">
    <source>
        <dbReference type="Proteomes" id="UP001153737"/>
    </source>
</evidence>
<dbReference type="PROSITE" id="PS00521">
    <property type="entry name" value="P5CR"/>
    <property type="match status" value="1"/>
</dbReference>
<evidence type="ECO:0000256" key="8">
    <source>
        <dbReference type="ARBA" id="ARBA00022650"/>
    </source>
</evidence>
<evidence type="ECO:0000256" key="5">
    <source>
        <dbReference type="ARBA" id="ARBA00021413"/>
    </source>
</evidence>
<keyword evidence="6" id="KW-0963">Cytoplasm</keyword>
<evidence type="ECO:0000256" key="7">
    <source>
        <dbReference type="ARBA" id="ARBA00022605"/>
    </source>
</evidence>
<dbReference type="Gene3D" id="3.40.50.720">
    <property type="entry name" value="NAD(P)-binding Rossmann-like Domain"/>
    <property type="match status" value="1"/>
</dbReference>
<evidence type="ECO:0000256" key="11">
    <source>
        <dbReference type="ARBA" id="ARBA00050547"/>
    </source>
</evidence>
<accession>A0A9N9SIY8</accession>
<evidence type="ECO:0000256" key="12">
    <source>
        <dbReference type="ARBA" id="ARBA00052690"/>
    </source>
</evidence>
<comment type="subcellular location">
    <subcellularLocation>
        <location evidence="1">Cytoplasm</location>
    </subcellularLocation>
</comment>
<dbReference type="InterPro" id="IPR028939">
    <property type="entry name" value="P5C_Rdtase_cat_N"/>
</dbReference>
<dbReference type="InterPro" id="IPR053790">
    <property type="entry name" value="P5CR-like_CS"/>
</dbReference>
<evidence type="ECO:0000259" key="15">
    <source>
        <dbReference type="Pfam" id="PF03807"/>
    </source>
</evidence>
<keyword evidence="9 13" id="KW-0521">NADP</keyword>
<dbReference type="HAMAP" id="MF_01925">
    <property type="entry name" value="P5C_reductase"/>
    <property type="match status" value="1"/>
</dbReference>
<evidence type="ECO:0000256" key="9">
    <source>
        <dbReference type="ARBA" id="ARBA00022857"/>
    </source>
</evidence>
<dbReference type="FunFam" id="1.10.3730.10:FF:000001">
    <property type="entry name" value="Pyrroline-5-carboxylate reductase"/>
    <property type="match status" value="1"/>
</dbReference>
<keyword evidence="10 14" id="KW-0560">Oxidoreductase</keyword>
<dbReference type="InterPro" id="IPR036291">
    <property type="entry name" value="NAD(P)-bd_dom_sf"/>
</dbReference>
<reference evidence="17" key="1">
    <citation type="submission" date="2022-01" db="EMBL/GenBank/DDBJ databases">
        <authorList>
            <person name="King R."/>
        </authorList>
    </citation>
    <scope>NUCLEOTIDE SEQUENCE</scope>
</reference>
<sequence>MADKLLKIGFIGGGKMAQAMAQGFISAGLTKGDSMIASCHPSDLASAKAFKASRIIFNPQYIAIQKSDVVIVSVKPSIVPIALGDIKNGNVKADKLFLSIAMGVTTKQLEKLLPEESRVIRVMPNTPALVRCAASVFVTGSNATKSDAKITKQLLESIGTCEEVSEGLLDPITALSGSGPAYIYVLIEALADGAVKMGLPRDLAYRLASQTVLGAGKMVQHTKTHPAILKDDVTSPAGSTAAGLHALEENSFRASVIAAIQAATQRCREVSNEGRNK</sequence>
<comment type="pathway">
    <text evidence="2 14">Amino-acid biosynthesis; L-proline biosynthesis; L-proline from L-glutamate 5-semialdehyde: step 1/1.</text>
</comment>
<evidence type="ECO:0000256" key="3">
    <source>
        <dbReference type="ARBA" id="ARBA00005525"/>
    </source>
</evidence>
<comment type="similarity">
    <text evidence="3 14">Belongs to the pyrroline-5-carboxylate reductase family.</text>
</comment>
<dbReference type="Pfam" id="PF03807">
    <property type="entry name" value="F420_oxidored"/>
    <property type="match status" value="1"/>
</dbReference>
<evidence type="ECO:0000256" key="14">
    <source>
        <dbReference type="RuleBase" id="RU003903"/>
    </source>
</evidence>
<keyword evidence="7 14" id="KW-0028">Amino-acid biosynthesis</keyword>
<gene>
    <name evidence="17" type="ORF">PHAECO_LOCUS9575</name>
</gene>
<reference evidence="17" key="2">
    <citation type="submission" date="2022-10" db="EMBL/GenBank/DDBJ databases">
        <authorList>
            <consortium name="ENA_rothamsted_submissions"/>
            <consortium name="culmorum"/>
            <person name="King R."/>
        </authorList>
    </citation>
    <scope>NUCLEOTIDE SEQUENCE</scope>
</reference>
<proteinExistence type="inferred from homology"/>
<comment type="catalytic activity">
    <reaction evidence="12 14">
        <text>L-proline + NADP(+) = (S)-1-pyrroline-5-carboxylate + NADPH + 2 H(+)</text>
        <dbReference type="Rhea" id="RHEA:14109"/>
        <dbReference type="ChEBI" id="CHEBI:15378"/>
        <dbReference type="ChEBI" id="CHEBI:17388"/>
        <dbReference type="ChEBI" id="CHEBI:57783"/>
        <dbReference type="ChEBI" id="CHEBI:58349"/>
        <dbReference type="ChEBI" id="CHEBI:60039"/>
        <dbReference type="EC" id="1.5.1.2"/>
    </reaction>
</comment>
<dbReference type="Gene3D" id="1.10.3730.10">
    <property type="entry name" value="ProC C-terminal domain-like"/>
    <property type="match status" value="1"/>
</dbReference>
<dbReference type="InterPro" id="IPR029036">
    <property type="entry name" value="P5CR_dimer"/>
</dbReference>
<dbReference type="GO" id="GO:0004735">
    <property type="term" value="F:pyrroline-5-carboxylate reductase activity"/>
    <property type="evidence" value="ECO:0007669"/>
    <property type="project" value="UniProtKB-EC"/>
</dbReference>
<dbReference type="EC" id="1.5.1.2" evidence="4 14"/>
<evidence type="ECO:0000256" key="2">
    <source>
        <dbReference type="ARBA" id="ARBA00005205"/>
    </source>
</evidence>
<evidence type="ECO:0000313" key="17">
    <source>
        <dbReference type="EMBL" id="CAG9821512.1"/>
    </source>
</evidence>
<evidence type="ECO:0000256" key="1">
    <source>
        <dbReference type="ARBA" id="ARBA00004496"/>
    </source>
</evidence>
<dbReference type="GO" id="GO:0055129">
    <property type="term" value="P:L-proline biosynthetic process"/>
    <property type="evidence" value="ECO:0007669"/>
    <property type="project" value="TreeGrafter"/>
</dbReference>
<evidence type="ECO:0000256" key="13">
    <source>
        <dbReference type="PIRSR" id="PIRSR000193-1"/>
    </source>
</evidence>
<dbReference type="GO" id="GO:0005737">
    <property type="term" value="C:cytoplasm"/>
    <property type="evidence" value="ECO:0007669"/>
    <property type="project" value="UniProtKB-SubCell"/>
</dbReference>
<dbReference type="OrthoDB" id="10263291at2759"/>
<evidence type="ECO:0000256" key="10">
    <source>
        <dbReference type="ARBA" id="ARBA00023002"/>
    </source>
</evidence>
<evidence type="ECO:0000256" key="4">
    <source>
        <dbReference type="ARBA" id="ARBA00012855"/>
    </source>
</evidence>
<feature type="binding site" evidence="13">
    <location>
        <begin position="11"/>
        <end position="16"/>
    </location>
    <ligand>
        <name>NADP(+)</name>
        <dbReference type="ChEBI" id="CHEBI:58349"/>
    </ligand>
</feature>
<dbReference type="PANTHER" id="PTHR11645:SF62">
    <property type="entry name" value="PYRROLINE-5-CARBOXYLATE REDUCTASE"/>
    <property type="match status" value="1"/>
</dbReference>